<reference evidence="1" key="1">
    <citation type="submission" date="2016-05" db="EMBL/GenBank/DDBJ databases">
        <authorList>
            <person name="Lavstsen T."/>
            <person name="Jespersen J.S."/>
        </authorList>
    </citation>
    <scope>NUCLEOTIDE SEQUENCE</scope>
    <source>
        <tissue evidence="1">Brain</tissue>
    </source>
</reference>
<dbReference type="Gene3D" id="1.20.1270.60">
    <property type="entry name" value="Arfaptin homology (AH) domain/BAR domain"/>
    <property type="match status" value="1"/>
</dbReference>
<reference evidence="1" key="2">
    <citation type="submission" date="2016-06" db="EMBL/GenBank/DDBJ databases">
        <title>The genome of a short-lived fish provides insights into sex chromosome evolution and the genetic control of aging.</title>
        <authorList>
            <person name="Reichwald K."/>
            <person name="Felder M."/>
            <person name="Petzold A."/>
            <person name="Koch P."/>
            <person name="Groth M."/>
            <person name="Platzer M."/>
        </authorList>
    </citation>
    <scope>NUCLEOTIDE SEQUENCE</scope>
    <source>
        <tissue evidence="1">Brain</tissue>
    </source>
</reference>
<dbReference type="PANTHER" id="PTHR23065">
    <property type="entry name" value="PROLINE-SERINE-THREONINE PHOSPHATASE INTERACTING PROTEIN 1"/>
    <property type="match status" value="1"/>
</dbReference>
<dbReference type="GO" id="GO:0048812">
    <property type="term" value="P:neuron projection morphogenesis"/>
    <property type="evidence" value="ECO:0007669"/>
    <property type="project" value="TreeGrafter"/>
</dbReference>
<name>A0A1A7X4W4_9TELE</name>
<evidence type="ECO:0000313" key="1">
    <source>
        <dbReference type="EMBL" id="SBP13076.1"/>
    </source>
</evidence>
<gene>
    <name evidence="1" type="primary">CU570881.1</name>
</gene>
<accession>A0A1A7X4W4</accession>
<dbReference type="GO" id="GO:0005886">
    <property type="term" value="C:plasma membrane"/>
    <property type="evidence" value="ECO:0007669"/>
    <property type="project" value="TreeGrafter"/>
</dbReference>
<dbReference type="AlphaFoldDB" id="A0A1A7X4W4"/>
<protein>
    <submittedName>
        <fullName evidence="1">Uncharacterized protein</fullName>
    </submittedName>
</protein>
<dbReference type="GO" id="GO:0005905">
    <property type="term" value="C:clathrin-coated pit"/>
    <property type="evidence" value="ECO:0007669"/>
    <property type="project" value="TreeGrafter"/>
</dbReference>
<dbReference type="PANTHER" id="PTHR23065:SF57">
    <property type="entry name" value="GROWTH ARREST-SPECIFIC PROTEIN 7"/>
    <property type="match status" value="1"/>
</dbReference>
<dbReference type="GO" id="GO:0030136">
    <property type="term" value="C:clathrin-coated vesicle"/>
    <property type="evidence" value="ECO:0007669"/>
    <property type="project" value="TreeGrafter"/>
</dbReference>
<dbReference type="GO" id="GO:0048268">
    <property type="term" value="P:clathrin coat assembly"/>
    <property type="evidence" value="ECO:0007669"/>
    <property type="project" value="TreeGrafter"/>
</dbReference>
<sequence length="113" mass="13259">MRCVDLYNQSQSKWFEEIVTTSLELEKLEVERVEMIRQHLCQYTTLRHETDMFNQSSPWFLKDVEKISPQYHTSTLEVFPSLIISFKGMLSRLQIAAMHYNEDATQSHAATAT</sequence>
<dbReference type="SUPFAM" id="SSF103657">
    <property type="entry name" value="BAR/IMD domain-like"/>
    <property type="match status" value="1"/>
</dbReference>
<organism evidence="1">
    <name type="scientific">Iconisemion striatum</name>
    <dbReference type="NCBI Taxonomy" id="60296"/>
    <lineage>
        <taxon>Eukaryota</taxon>
        <taxon>Metazoa</taxon>
        <taxon>Chordata</taxon>
        <taxon>Craniata</taxon>
        <taxon>Vertebrata</taxon>
        <taxon>Euteleostomi</taxon>
        <taxon>Actinopterygii</taxon>
        <taxon>Neopterygii</taxon>
        <taxon>Teleostei</taxon>
        <taxon>Neoteleostei</taxon>
        <taxon>Acanthomorphata</taxon>
        <taxon>Ovalentaria</taxon>
        <taxon>Atherinomorphae</taxon>
        <taxon>Cyprinodontiformes</taxon>
        <taxon>Nothobranchiidae</taxon>
        <taxon>Iconisemion</taxon>
    </lineage>
</organism>
<dbReference type="EMBL" id="HADW01011676">
    <property type="protein sequence ID" value="SBP13076.1"/>
    <property type="molecule type" value="Transcribed_RNA"/>
</dbReference>
<feature type="non-terminal residue" evidence="1">
    <location>
        <position position="113"/>
    </location>
</feature>
<dbReference type="InterPro" id="IPR027267">
    <property type="entry name" value="AH/BAR_dom_sf"/>
</dbReference>
<dbReference type="GO" id="GO:0072583">
    <property type="term" value="P:clathrin-dependent endocytosis"/>
    <property type="evidence" value="ECO:0007669"/>
    <property type="project" value="TreeGrafter"/>
</dbReference>
<proteinExistence type="predicted"/>